<reference evidence="2 3" key="2">
    <citation type="journal article" date="2012" name="Stand. Genomic Sci.">
        <title>Complete genome sequence of the aquatic bacterium Runella slithyformis type strain (LSU 4(T)).</title>
        <authorList>
            <person name="Copeland A."/>
            <person name="Zhang X."/>
            <person name="Misra M."/>
            <person name="Lapidus A."/>
            <person name="Nolan M."/>
            <person name="Lucas S."/>
            <person name="Deshpande S."/>
            <person name="Cheng J.F."/>
            <person name="Tapia R."/>
            <person name="Goodwin L.A."/>
            <person name="Pitluck S."/>
            <person name="Liolios K."/>
            <person name="Pagani I."/>
            <person name="Ivanova N."/>
            <person name="Mikhailova N."/>
            <person name="Pati A."/>
            <person name="Chen A."/>
            <person name="Palaniappan K."/>
            <person name="Land M."/>
            <person name="Hauser L."/>
            <person name="Pan C."/>
            <person name="Jeffries C.D."/>
            <person name="Detter J.C."/>
            <person name="Brambilla E.M."/>
            <person name="Rohde M."/>
            <person name="Djao O.D."/>
            <person name="Goker M."/>
            <person name="Sikorski J."/>
            <person name="Tindall B.J."/>
            <person name="Woyke T."/>
            <person name="Bristow J."/>
            <person name="Eisen J.A."/>
            <person name="Markowitz V."/>
            <person name="Hugenholtz P."/>
            <person name="Kyrpides N.C."/>
            <person name="Klenk H.P."/>
            <person name="Mavromatis K."/>
        </authorList>
    </citation>
    <scope>NUCLEOTIDE SEQUENCE [LARGE SCALE GENOMIC DNA]</scope>
    <source>
        <strain evidence="3">ATCC 29530 / DSM 19594 / LMG 11500 / NCIMB 11436 / LSU 4</strain>
    </source>
</reference>
<organism evidence="2 3">
    <name type="scientific">Runella slithyformis (strain ATCC 29530 / DSM 19594 / LMG 11500 / NCIMB 11436 / LSU 4)</name>
    <dbReference type="NCBI Taxonomy" id="761193"/>
    <lineage>
        <taxon>Bacteria</taxon>
        <taxon>Pseudomonadati</taxon>
        <taxon>Bacteroidota</taxon>
        <taxon>Cytophagia</taxon>
        <taxon>Cytophagales</taxon>
        <taxon>Spirosomataceae</taxon>
        <taxon>Runella</taxon>
    </lineage>
</organism>
<accession>A0A7U3ZQC1</accession>
<dbReference type="InterPro" id="IPR001073">
    <property type="entry name" value="C1q_dom"/>
</dbReference>
<dbReference type="KEGG" id="rsi:Runsl_5120"/>
<dbReference type="InterPro" id="IPR008983">
    <property type="entry name" value="Tumour_necrosis_fac-like_dom"/>
</dbReference>
<dbReference type="AlphaFoldDB" id="A0A7U3ZQC1"/>
<reference evidence="3" key="1">
    <citation type="submission" date="2011-06" db="EMBL/GenBank/DDBJ databases">
        <title>The complete genome of chromosome of Runella slithyformis DSM 19594.</title>
        <authorList>
            <consortium name="US DOE Joint Genome Institute (JGI-PGF)"/>
            <person name="Lucas S."/>
            <person name="Han J."/>
            <person name="Lapidus A."/>
            <person name="Bruce D."/>
            <person name="Goodwin L."/>
            <person name="Pitluck S."/>
            <person name="Peters L."/>
            <person name="Kyrpides N."/>
            <person name="Mavromatis K."/>
            <person name="Ivanova N."/>
            <person name="Ovchinnikova G."/>
            <person name="Zhang X."/>
            <person name="Misra M."/>
            <person name="Detter J.C."/>
            <person name="Tapia R."/>
            <person name="Han C."/>
            <person name="Land M."/>
            <person name="Hauser L."/>
            <person name="Markowitz V."/>
            <person name="Cheng J.-F."/>
            <person name="Hugenholtz P."/>
            <person name="Woyke T."/>
            <person name="Wu D."/>
            <person name="Tindall B."/>
            <person name="Faehrich R."/>
            <person name="Brambilla E."/>
            <person name="Klenk H.-P."/>
            <person name="Eisen J.A."/>
        </authorList>
    </citation>
    <scope>NUCLEOTIDE SEQUENCE [LARGE SCALE GENOMIC DNA]</scope>
    <source>
        <strain evidence="3">ATCC 29530 / DSM 19594 / LMG 11500 / NCIMB 11436 / LSU 4</strain>
    </source>
</reference>
<dbReference type="Gene3D" id="2.60.120.40">
    <property type="match status" value="1"/>
</dbReference>
<evidence type="ECO:0000313" key="3">
    <source>
        <dbReference type="Proteomes" id="UP000000493"/>
    </source>
</evidence>
<dbReference type="Pfam" id="PF00386">
    <property type="entry name" value="C1q"/>
    <property type="match status" value="1"/>
</dbReference>
<feature type="domain" description="C1q" evidence="1">
    <location>
        <begin position="99"/>
        <end position="245"/>
    </location>
</feature>
<proteinExistence type="predicted"/>
<dbReference type="PROSITE" id="PS50871">
    <property type="entry name" value="C1Q"/>
    <property type="match status" value="1"/>
</dbReference>
<dbReference type="Proteomes" id="UP000000493">
    <property type="component" value="Chromosome"/>
</dbReference>
<dbReference type="RefSeq" id="WP_013930700.1">
    <property type="nucleotide sequence ID" value="NC_015703.1"/>
</dbReference>
<dbReference type="SUPFAM" id="SSF49842">
    <property type="entry name" value="TNF-like"/>
    <property type="match status" value="1"/>
</dbReference>
<gene>
    <name evidence="2" type="ordered locus">Runsl_5120</name>
</gene>
<evidence type="ECO:0000313" key="2">
    <source>
        <dbReference type="EMBL" id="AEI51422.1"/>
    </source>
</evidence>
<name>A0A7U3ZQC1_RUNSL</name>
<keyword evidence="3" id="KW-1185">Reference proteome</keyword>
<protein>
    <recommendedName>
        <fullName evidence="1">C1q domain-containing protein</fullName>
    </recommendedName>
</protein>
<evidence type="ECO:0000259" key="1">
    <source>
        <dbReference type="PROSITE" id="PS50871"/>
    </source>
</evidence>
<dbReference type="EMBL" id="CP002859">
    <property type="protein sequence ID" value="AEI51422.1"/>
    <property type="molecule type" value="Genomic_DNA"/>
</dbReference>
<sequence>MTTKQHILSFLFILLTLTAVDIKIFAQVKVGSNPTTIGTASNLEIEAANGNKTIINKTTGQMTVQDGTQGAGKVFTSDAAGGASWVAPTAPAAANTFPFAAVLSNTRQQFATSASGNTQFELKSDGESFDPTNSYVPTTGRFTATTAGYYLFSGAAQFDNTAMAGTPGFTAVVMTLRKNFGLASVATLAQYAANPGGSTINSGSLSTIVYLNAGDYVSLTTGAQVNSGSIYQVISLSFYGYKFAN</sequence>